<keyword evidence="3 6" id="KW-0812">Transmembrane</keyword>
<comment type="similarity">
    <text evidence="2">Belongs to the UPF0382 family.</text>
</comment>
<gene>
    <name evidence="8" type="ORF">ABT57_00335</name>
</gene>
<dbReference type="PANTHER" id="PTHR43461">
    <property type="entry name" value="TRANSMEMBRANE PROTEIN 256"/>
    <property type="match status" value="1"/>
</dbReference>
<evidence type="ECO:0000313" key="8">
    <source>
        <dbReference type="EMBL" id="KLV11741.1"/>
    </source>
</evidence>
<dbReference type="Proteomes" id="UP000035909">
    <property type="component" value="Unassembled WGS sequence"/>
</dbReference>
<dbReference type="OrthoDB" id="9802121at2"/>
<dbReference type="RefSeq" id="WP_047883200.1">
    <property type="nucleotide sequence ID" value="NZ_CP071325.1"/>
</dbReference>
<evidence type="ECO:0000313" key="9">
    <source>
        <dbReference type="Proteomes" id="UP000035909"/>
    </source>
</evidence>
<feature type="transmembrane region" description="Helical" evidence="6">
    <location>
        <begin position="100"/>
        <end position="124"/>
    </location>
</feature>
<dbReference type="InterPro" id="IPR006696">
    <property type="entry name" value="DUF423"/>
</dbReference>
<reference evidence="8 9" key="1">
    <citation type="submission" date="2015-05" db="EMBL/GenBank/DDBJ databases">
        <title>Photobacterium galathea sp. nov.</title>
        <authorList>
            <person name="Machado H."/>
            <person name="Gram L."/>
        </authorList>
    </citation>
    <scope>NUCLEOTIDE SEQUENCE [LARGE SCALE GENOMIC DNA]</scope>
    <source>
        <strain evidence="8 9">DSM 22954</strain>
    </source>
</reference>
<keyword evidence="9" id="KW-1185">Reference proteome</keyword>
<dbReference type="AlphaFoldDB" id="A0A0J1HJJ4"/>
<evidence type="ECO:0000256" key="1">
    <source>
        <dbReference type="ARBA" id="ARBA00004141"/>
    </source>
</evidence>
<keyword evidence="7" id="KW-0732">Signal</keyword>
<dbReference type="Pfam" id="PF04241">
    <property type="entry name" value="DUF423"/>
    <property type="match status" value="1"/>
</dbReference>
<dbReference type="GO" id="GO:0005886">
    <property type="term" value="C:plasma membrane"/>
    <property type="evidence" value="ECO:0007669"/>
    <property type="project" value="TreeGrafter"/>
</dbReference>
<comment type="caution">
    <text evidence="8">The sequence shown here is derived from an EMBL/GenBank/DDBJ whole genome shotgun (WGS) entry which is preliminary data.</text>
</comment>
<feature type="signal peptide" evidence="7">
    <location>
        <begin position="1"/>
        <end position="27"/>
    </location>
</feature>
<accession>A0A0J1HJJ4</accession>
<feature type="transmembrane region" description="Helical" evidence="6">
    <location>
        <begin position="74"/>
        <end position="94"/>
    </location>
</feature>
<proteinExistence type="inferred from homology"/>
<evidence type="ECO:0000256" key="2">
    <source>
        <dbReference type="ARBA" id="ARBA00009694"/>
    </source>
</evidence>
<name>A0A0J1HJJ4_9GAMM</name>
<evidence type="ECO:0000256" key="7">
    <source>
        <dbReference type="SAM" id="SignalP"/>
    </source>
</evidence>
<dbReference type="PATRIC" id="fig|320778.3.peg.69"/>
<sequence length="127" mass="13476">MNNQFSRWILVLAALSGAVAVALGAFAAHGLKARLDPNLLDIFKTGVQYQAWHSLAVIGCVILARILPSKAVLYAALFFIAGILMFSGSLYGLALTGMKWLGPITPMGGVCFIIGWVVLAVAAWRSA</sequence>
<feature type="transmembrane region" description="Helical" evidence="6">
    <location>
        <begin position="51"/>
        <end position="67"/>
    </location>
</feature>
<dbReference type="STRING" id="320778.ABT57_00335"/>
<protein>
    <submittedName>
        <fullName evidence="8">Membrane protein</fullName>
    </submittedName>
</protein>
<comment type="subcellular location">
    <subcellularLocation>
        <location evidence="1">Membrane</location>
        <topology evidence="1">Multi-pass membrane protein</topology>
    </subcellularLocation>
</comment>
<evidence type="ECO:0000256" key="5">
    <source>
        <dbReference type="ARBA" id="ARBA00023136"/>
    </source>
</evidence>
<dbReference type="PANTHER" id="PTHR43461:SF1">
    <property type="entry name" value="TRANSMEMBRANE PROTEIN 256"/>
    <property type="match status" value="1"/>
</dbReference>
<evidence type="ECO:0000256" key="4">
    <source>
        <dbReference type="ARBA" id="ARBA00022989"/>
    </source>
</evidence>
<keyword evidence="5 6" id="KW-0472">Membrane</keyword>
<evidence type="ECO:0000256" key="3">
    <source>
        <dbReference type="ARBA" id="ARBA00022692"/>
    </source>
</evidence>
<keyword evidence="4 6" id="KW-1133">Transmembrane helix</keyword>
<dbReference type="EMBL" id="LDOU01000001">
    <property type="protein sequence ID" value="KLV11741.1"/>
    <property type="molecule type" value="Genomic_DNA"/>
</dbReference>
<organism evidence="8 9">
    <name type="scientific">Photobacterium ganghwense</name>
    <dbReference type="NCBI Taxonomy" id="320778"/>
    <lineage>
        <taxon>Bacteria</taxon>
        <taxon>Pseudomonadati</taxon>
        <taxon>Pseudomonadota</taxon>
        <taxon>Gammaproteobacteria</taxon>
        <taxon>Vibrionales</taxon>
        <taxon>Vibrionaceae</taxon>
        <taxon>Photobacterium</taxon>
    </lineage>
</organism>
<feature type="chain" id="PRO_5005252937" evidence="7">
    <location>
        <begin position="28"/>
        <end position="127"/>
    </location>
</feature>
<evidence type="ECO:0000256" key="6">
    <source>
        <dbReference type="SAM" id="Phobius"/>
    </source>
</evidence>